<name>A0A5E4R693_9NEOP</name>
<evidence type="ECO:0000256" key="1">
    <source>
        <dbReference type="SAM" id="MobiDB-lite"/>
    </source>
</evidence>
<dbReference type="AlphaFoldDB" id="A0A5E4R693"/>
<accession>A0A5E4R693</accession>
<keyword evidence="3" id="KW-1185">Reference proteome</keyword>
<protein>
    <submittedName>
        <fullName evidence="2">Uncharacterized protein</fullName>
    </submittedName>
</protein>
<dbReference type="EMBL" id="FZQP02006904">
    <property type="protein sequence ID" value="VVD04860.1"/>
    <property type="molecule type" value="Genomic_DNA"/>
</dbReference>
<gene>
    <name evidence="2" type="ORF">LSINAPIS_LOCUS14528</name>
</gene>
<evidence type="ECO:0000313" key="3">
    <source>
        <dbReference type="Proteomes" id="UP000324832"/>
    </source>
</evidence>
<evidence type="ECO:0000313" key="2">
    <source>
        <dbReference type="EMBL" id="VVD04860.1"/>
    </source>
</evidence>
<proteinExistence type="predicted"/>
<feature type="region of interest" description="Disordered" evidence="1">
    <location>
        <begin position="71"/>
        <end position="93"/>
    </location>
</feature>
<dbReference type="Proteomes" id="UP000324832">
    <property type="component" value="Unassembled WGS sequence"/>
</dbReference>
<organism evidence="2 3">
    <name type="scientific">Leptidea sinapis</name>
    <dbReference type="NCBI Taxonomy" id="189913"/>
    <lineage>
        <taxon>Eukaryota</taxon>
        <taxon>Metazoa</taxon>
        <taxon>Ecdysozoa</taxon>
        <taxon>Arthropoda</taxon>
        <taxon>Hexapoda</taxon>
        <taxon>Insecta</taxon>
        <taxon>Pterygota</taxon>
        <taxon>Neoptera</taxon>
        <taxon>Endopterygota</taxon>
        <taxon>Lepidoptera</taxon>
        <taxon>Glossata</taxon>
        <taxon>Ditrysia</taxon>
        <taxon>Papilionoidea</taxon>
        <taxon>Pieridae</taxon>
        <taxon>Dismorphiinae</taxon>
        <taxon>Leptidea</taxon>
    </lineage>
</organism>
<reference evidence="2 3" key="1">
    <citation type="submission" date="2017-07" db="EMBL/GenBank/DDBJ databases">
        <authorList>
            <person name="Talla V."/>
            <person name="Backstrom N."/>
        </authorList>
    </citation>
    <scope>NUCLEOTIDE SEQUENCE [LARGE SCALE GENOMIC DNA]</scope>
</reference>
<sequence>MDKSTSIELLELPKSPGAPRAPHAYYVAYLCLCLQLCEARGHSLRSGAGRDELYVSKWYAFQAMMFIQERNRPRSTASTEDRPHSSMSTNVNS</sequence>